<accession>A0ACC2WFQ4</accession>
<organism evidence="1 2">
    <name type="scientific">Naganishia adeliensis</name>
    <dbReference type="NCBI Taxonomy" id="92952"/>
    <lineage>
        <taxon>Eukaryota</taxon>
        <taxon>Fungi</taxon>
        <taxon>Dikarya</taxon>
        <taxon>Basidiomycota</taxon>
        <taxon>Agaricomycotina</taxon>
        <taxon>Tremellomycetes</taxon>
        <taxon>Filobasidiales</taxon>
        <taxon>Filobasidiaceae</taxon>
        <taxon>Naganishia</taxon>
    </lineage>
</organism>
<reference evidence="1" key="1">
    <citation type="submission" date="2023-04" db="EMBL/GenBank/DDBJ databases">
        <title>Draft Genome sequencing of Naganishia species isolated from polar environments using Oxford Nanopore Technology.</title>
        <authorList>
            <person name="Leo P."/>
            <person name="Venkateswaran K."/>
        </authorList>
    </citation>
    <scope>NUCLEOTIDE SEQUENCE</scope>
    <source>
        <strain evidence="1">MNA-CCFEE 5262</strain>
    </source>
</reference>
<gene>
    <name evidence="1" type="ORF">QFC20_003083</name>
</gene>
<name>A0ACC2WFQ4_9TREE</name>
<keyword evidence="2" id="KW-1185">Reference proteome</keyword>
<evidence type="ECO:0000313" key="2">
    <source>
        <dbReference type="Proteomes" id="UP001230649"/>
    </source>
</evidence>
<protein>
    <submittedName>
        <fullName evidence="1">Uncharacterized protein</fullName>
    </submittedName>
</protein>
<proteinExistence type="predicted"/>
<sequence length="304" mass="32824">MAFRTVMASIASLSSSTINIGLVAAWKGHQQGWFCLLACSLDVLINAFAIYWVTKPGEWSRNAEGLATSDLQQGTSRRREETDVGFGEGTTRTLGAPREKARPTTHESTSTVPNIDPGASQQRVSGGASQRPIEDKDAYLKPQANVYYPMGQGWGTYGDEAPPHTLGYADTPVSPLVVPEPVRLPIARESDIPYARRSSSYGSAAPMQPRVADVEVRSVHGERAGDDREIGFADFLGESEVGLPKGPAERRRNSQEEEEGKFQKAFFNMLLGKIKMPTSGVGSNAAGQERKEVAQLTGLNGLLA</sequence>
<dbReference type="Proteomes" id="UP001230649">
    <property type="component" value="Unassembled WGS sequence"/>
</dbReference>
<dbReference type="EMBL" id="JASBWS010000026">
    <property type="protein sequence ID" value="KAJ9110009.1"/>
    <property type="molecule type" value="Genomic_DNA"/>
</dbReference>
<comment type="caution">
    <text evidence="1">The sequence shown here is derived from an EMBL/GenBank/DDBJ whole genome shotgun (WGS) entry which is preliminary data.</text>
</comment>
<evidence type="ECO:0000313" key="1">
    <source>
        <dbReference type="EMBL" id="KAJ9110009.1"/>
    </source>
</evidence>